<keyword evidence="6" id="KW-1133">Transmembrane helix</keyword>
<dbReference type="AlphaFoldDB" id="A0A4Z0BPJ8"/>
<evidence type="ECO:0000313" key="8">
    <source>
        <dbReference type="EMBL" id="TFZ00178.1"/>
    </source>
</evidence>
<evidence type="ECO:0000256" key="6">
    <source>
        <dbReference type="SAM" id="Phobius"/>
    </source>
</evidence>
<proteinExistence type="predicted"/>
<organism evidence="8 9">
    <name type="scientific">Ramlibacter humi</name>
    <dbReference type="NCBI Taxonomy" id="2530451"/>
    <lineage>
        <taxon>Bacteria</taxon>
        <taxon>Pseudomonadati</taxon>
        <taxon>Pseudomonadota</taxon>
        <taxon>Betaproteobacteria</taxon>
        <taxon>Burkholderiales</taxon>
        <taxon>Comamonadaceae</taxon>
        <taxon>Ramlibacter</taxon>
    </lineage>
</organism>
<gene>
    <name evidence="8" type="ORF">EZ216_13805</name>
</gene>
<dbReference type="GO" id="GO:0016757">
    <property type="term" value="F:glycosyltransferase activity"/>
    <property type="evidence" value="ECO:0007669"/>
    <property type="project" value="UniProtKB-KW"/>
</dbReference>
<dbReference type="Gene3D" id="3.90.550.10">
    <property type="entry name" value="Spore Coat Polysaccharide Biosynthesis Protein SpsA, Chain A"/>
    <property type="match status" value="1"/>
</dbReference>
<name>A0A4Z0BPJ8_9BURK</name>
<evidence type="ECO:0000256" key="5">
    <source>
        <dbReference type="ARBA" id="ARBA00023136"/>
    </source>
</evidence>
<evidence type="ECO:0000256" key="4">
    <source>
        <dbReference type="ARBA" id="ARBA00022679"/>
    </source>
</evidence>
<comment type="subcellular location">
    <subcellularLocation>
        <location evidence="1">Cell membrane</location>
    </subcellularLocation>
</comment>
<dbReference type="RefSeq" id="WP_135250365.1">
    <property type="nucleotide sequence ID" value="NZ_SMLK01000004.1"/>
</dbReference>
<keyword evidence="5 6" id="KW-0472">Membrane</keyword>
<protein>
    <submittedName>
        <fullName evidence="8">Glycosyltransferase family 2 protein</fullName>
    </submittedName>
</protein>
<feature type="domain" description="Glycosyltransferase 2-like" evidence="7">
    <location>
        <begin position="7"/>
        <end position="164"/>
    </location>
</feature>
<evidence type="ECO:0000256" key="1">
    <source>
        <dbReference type="ARBA" id="ARBA00004236"/>
    </source>
</evidence>
<keyword evidence="9" id="KW-1185">Reference proteome</keyword>
<keyword evidence="6" id="KW-0812">Transmembrane</keyword>
<dbReference type="OrthoDB" id="9811884at2"/>
<evidence type="ECO:0000256" key="3">
    <source>
        <dbReference type="ARBA" id="ARBA00022676"/>
    </source>
</evidence>
<dbReference type="PANTHER" id="PTHR43646:SF2">
    <property type="entry name" value="GLYCOSYLTRANSFERASE 2-LIKE DOMAIN-CONTAINING PROTEIN"/>
    <property type="match status" value="1"/>
</dbReference>
<evidence type="ECO:0000259" key="7">
    <source>
        <dbReference type="Pfam" id="PF00535"/>
    </source>
</evidence>
<evidence type="ECO:0000256" key="2">
    <source>
        <dbReference type="ARBA" id="ARBA00022475"/>
    </source>
</evidence>
<dbReference type="InterPro" id="IPR029044">
    <property type="entry name" value="Nucleotide-diphossugar_trans"/>
</dbReference>
<dbReference type="SUPFAM" id="SSF53448">
    <property type="entry name" value="Nucleotide-diphospho-sugar transferases"/>
    <property type="match status" value="1"/>
</dbReference>
<comment type="caution">
    <text evidence="8">The sequence shown here is derived from an EMBL/GenBank/DDBJ whole genome shotgun (WGS) entry which is preliminary data.</text>
</comment>
<sequence length="351" mass="38596">MSSCRVSIVIKALNEEDNVAAAIESCLAALKDVGGEVILADSASTDGTVQAASRFPVRIVQLARAADRSCGAGPQLGWQHSRGEYVYIMDGDMKMVPGFLEQALAFLAQHPEIAGVGGRVVELNNDSLEYRERGERSAKSEAHRTPGQVDRLDGGGLYRRVAIEETGYFSDRNLHSYEEFDLAVRLRSLGWKLWRMPVDAVTHFGHDAPPYQLLVRRWRSRYACGLGELVRGAVGQPRMKLVFRGLRELRLYLAVLAWWAVLLSVPVWPVGGTPARAITFAAIAAAPFAAMAWRKRSLSRATYSVVSWCVQAAGLVRGFFAPRHSPRALIPSIVIQEPQPAAPRQGQAQYS</sequence>
<evidence type="ECO:0000313" key="9">
    <source>
        <dbReference type="Proteomes" id="UP000297839"/>
    </source>
</evidence>
<reference evidence="8 9" key="1">
    <citation type="submission" date="2019-03" db="EMBL/GenBank/DDBJ databases">
        <title>Ramlibacter sp. 18x22-1, whole genome shotgun sequence.</title>
        <authorList>
            <person name="Zhang X."/>
            <person name="Feng G."/>
            <person name="Zhu H."/>
        </authorList>
    </citation>
    <scope>NUCLEOTIDE SEQUENCE [LARGE SCALE GENOMIC DNA]</scope>
    <source>
        <strain evidence="8 9">18x22-1</strain>
    </source>
</reference>
<dbReference type="InterPro" id="IPR001173">
    <property type="entry name" value="Glyco_trans_2-like"/>
</dbReference>
<keyword evidence="2" id="KW-1003">Cell membrane</keyword>
<feature type="transmembrane region" description="Helical" evidence="6">
    <location>
        <begin position="274"/>
        <end position="293"/>
    </location>
</feature>
<accession>A0A4Z0BPJ8</accession>
<keyword evidence="4 8" id="KW-0808">Transferase</keyword>
<dbReference type="Proteomes" id="UP000297839">
    <property type="component" value="Unassembled WGS sequence"/>
</dbReference>
<keyword evidence="3" id="KW-0328">Glycosyltransferase</keyword>
<feature type="transmembrane region" description="Helical" evidence="6">
    <location>
        <begin position="249"/>
        <end position="268"/>
    </location>
</feature>
<dbReference type="CDD" id="cd00761">
    <property type="entry name" value="Glyco_tranf_GTA_type"/>
    <property type="match status" value="1"/>
</dbReference>
<dbReference type="Pfam" id="PF00535">
    <property type="entry name" value="Glycos_transf_2"/>
    <property type="match status" value="1"/>
</dbReference>
<dbReference type="PANTHER" id="PTHR43646">
    <property type="entry name" value="GLYCOSYLTRANSFERASE"/>
    <property type="match status" value="1"/>
</dbReference>
<dbReference type="EMBL" id="SMLK01000004">
    <property type="protein sequence ID" value="TFZ00178.1"/>
    <property type="molecule type" value="Genomic_DNA"/>
</dbReference>
<dbReference type="GO" id="GO:0005886">
    <property type="term" value="C:plasma membrane"/>
    <property type="evidence" value="ECO:0007669"/>
    <property type="project" value="UniProtKB-SubCell"/>
</dbReference>